<name>A0A7H1MYN8_9PROT</name>
<reference evidence="1 2" key="1">
    <citation type="submission" date="2020-05" db="EMBL/GenBank/DDBJ databases">
        <title>Complete closed genome sequence of Defluviicoccus vanus.</title>
        <authorList>
            <person name="Bessarab I."/>
            <person name="Arumugam K."/>
            <person name="Maszenan A.M."/>
            <person name="Seviour R.J."/>
            <person name="Williams R.B."/>
        </authorList>
    </citation>
    <scope>NUCLEOTIDE SEQUENCE [LARGE SCALE GENOMIC DNA]</scope>
    <source>
        <strain evidence="1 2">Ben 114</strain>
    </source>
</reference>
<proteinExistence type="predicted"/>
<dbReference type="KEGG" id="dvn:HQ394_03315"/>
<dbReference type="EMBL" id="CP053923">
    <property type="protein sequence ID" value="QNT68574.1"/>
    <property type="molecule type" value="Genomic_DNA"/>
</dbReference>
<dbReference type="AlphaFoldDB" id="A0A7H1MYN8"/>
<evidence type="ECO:0000313" key="1">
    <source>
        <dbReference type="EMBL" id="QNT68574.1"/>
    </source>
</evidence>
<protein>
    <submittedName>
        <fullName evidence="1">Uncharacterized protein</fullName>
    </submittedName>
</protein>
<keyword evidence="2" id="KW-1185">Reference proteome</keyword>
<organism evidence="1 2">
    <name type="scientific">Defluviicoccus vanus</name>
    <dbReference type="NCBI Taxonomy" id="111831"/>
    <lineage>
        <taxon>Bacteria</taxon>
        <taxon>Pseudomonadati</taxon>
        <taxon>Pseudomonadota</taxon>
        <taxon>Alphaproteobacteria</taxon>
        <taxon>Rhodospirillales</taxon>
        <taxon>Rhodospirillaceae</taxon>
        <taxon>Defluviicoccus</taxon>
    </lineage>
</organism>
<evidence type="ECO:0000313" key="2">
    <source>
        <dbReference type="Proteomes" id="UP000516369"/>
    </source>
</evidence>
<accession>A0A7H1MYN8</accession>
<sequence>MTTHAELAARLLREAAIIFRTINLPDVEVQQRLDTFGKLYERVAELVEQAPTDRLDPATIEEF</sequence>
<dbReference type="RefSeq" id="WP_190262013.1">
    <property type="nucleotide sequence ID" value="NZ_CP053923.1"/>
</dbReference>
<gene>
    <name evidence="1" type="ORF">HQ394_03315</name>
</gene>
<dbReference type="Proteomes" id="UP000516369">
    <property type="component" value="Chromosome"/>
</dbReference>